<evidence type="ECO:0000256" key="1">
    <source>
        <dbReference type="SAM" id="MobiDB-lite"/>
    </source>
</evidence>
<organism evidence="2">
    <name type="scientific">viral metagenome</name>
    <dbReference type="NCBI Taxonomy" id="1070528"/>
    <lineage>
        <taxon>unclassified sequences</taxon>
        <taxon>metagenomes</taxon>
        <taxon>organismal metagenomes</taxon>
    </lineage>
</organism>
<feature type="compositionally biased region" description="Basic residues" evidence="1">
    <location>
        <begin position="46"/>
        <end position="66"/>
    </location>
</feature>
<protein>
    <submittedName>
        <fullName evidence="2">Uncharacterized protein</fullName>
    </submittedName>
</protein>
<sequence>MAPTRIKILASNIEQMPTRKNRVNRKNRTSRKNRASRKNMPPLMGGKRRRGSRKGSRRGRRGTRRH</sequence>
<feature type="compositionally biased region" description="Basic residues" evidence="1">
    <location>
        <begin position="19"/>
        <end position="37"/>
    </location>
</feature>
<evidence type="ECO:0000313" key="2">
    <source>
        <dbReference type="EMBL" id="QHT89927.1"/>
    </source>
</evidence>
<feature type="region of interest" description="Disordered" evidence="1">
    <location>
        <begin position="1"/>
        <end position="66"/>
    </location>
</feature>
<name>A0A6C0IC22_9ZZZZ</name>
<accession>A0A6C0IC22</accession>
<dbReference type="EMBL" id="MN740152">
    <property type="protein sequence ID" value="QHT89927.1"/>
    <property type="molecule type" value="Genomic_DNA"/>
</dbReference>
<proteinExistence type="predicted"/>
<reference evidence="2" key="1">
    <citation type="journal article" date="2020" name="Nature">
        <title>Giant virus diversity and host interactions through global metagenomics.</title>
        <authorList>
            <person name="Schulz F."/>
            <person name="Roux S."/>
            <person name="Paez-Espino D."/>
            <person name="Jungbluth S."/>
            <person name="Walsh D.A."/>
            <person name="Denef V.J."/>
            <person name="McMahon K.D."/>
            <person name="Konstantinidis K.T."/>
            <person name="Eloe-Fadrosh E.A."/>
            <person name="Kyrpides N.C."/>
            <person name="Woyke T."/>
        </authorList>
    </citation>
    <scope>NUCLEOTIDE SEQUENCE</scope>
    <source>
        <strain evidence="2">GVMAG-M-3300023184-62</strain>
    </source>
</reference>
<dbReference type="AlphaFoldDB" id="A0A6C0IC22"/>